<proteinExistence type="predicted"/>
<keyword evidence="4" id="KW-1185">Reference proteome</keyword>
<dbReference type="OrthoDB" id="3232130at2759"/>
<reference evidence="4" key="2">
    <citation type="submission" date="2015-01" db="EMBL/GenBank/DDBJ databases">
        <title>Evolutionary Origins and Diversification of the Mycorrhizal Mutualists.</title>
        <authorList>
            <consortium name="DOE Joint Genome Institute"/>
            <consortium name="Mycorrhizal Genomics Consortium"/>
            <person name="Kohler A."/>
            <person name="Kuo A."/>
            <person name="Nagy L.G."/>
            <person name="Floudas D."/>
            <person name="Copeland A."/>
            <person name="Barry K.W."/>
            <person name="Cichocki N."/>
            <person name="Veneault-Fourrey C."/>
            <person name="LaButti K."/>
            <person name="Lindquist E.A."/>
            <person name="Lipzen A."/>
            <person name="Lundell T."/>
            <person name="Morin E."/>
            <person name="Murat C."/>
            <person name="Riley R."/>
            <person name="Ohm R."/>
            <person name="Sun H."/>
            <person name="Tunlid A."/>
            <person name="Henrissat B."/>
            <person name="Grigoriev I.V."/>
            <person name="Hibbett D.S."/>
            <person name="Martin F."/>
        </authorList>
    </citation>
    <scope>NUCLEOTIDE SEQUENCE [LARGE SCALE GENOMIC DNA]</scope>
    <source>
        <strain evidence="4">Marx 270</strain>
    </source>
</reference>
<keyword evidence="1" id="KW-0175">Coiled coil</keyword>
<name>A0A0C3JV80_PISTI</name>
<dbReference type="AlphaFoldDB" id="A0A0C3JV80"/>
<feature type="coiled-coil region" evidence="1">
    <location>
        <begin position="53"/>
        <end position="93"/>
    </location>
</feature>
<organism evidence="3 4">
    <name type="scientific">Pisolithus tinctorius Marx 270</name>
    <dbReference type="NCBI Taxonomy" id="870435"/>
    <lineage>
        <taxon>Eukaryota</taxon>
        <taxon>Fungi</taxon>
        <taxon>Dikarya</taxon>
        <taxon>Basidiomycota</taxon>
        <taxon>Agaricomycotina</taxon>
        <taxon>Agaricomycetes</taxon>
        <taxon>Agaricomycetidae</taxon>
        <taxon>Boletales</taxon>
        <taxon>Sclerodermatineae</taxon>
        <taxon>Pisolithaceae</taxon>
        <taxon>Pisolithus</taxon>
    </lineage>
</organism>
<dbReference type="EMBL" id="KN831947">
    <property type="protein sequence ID" value="KIO13053.1"/>
    <property type="molecule type" value="Genomic_DNA"/>
</dbReference>
<evidence type="ECO:0000256" key="2">
    <source>
        <dbReference type="SAM" id="Phobius"/>
    </source>
</evidence>
<gene>
    <name evidence="3" type="ORF">M404DRAFT_19725</name>
</gene>
<protein>
    <submittedName>
        <fullName evidence="3">Uncharacterized protein</fullName>
    </submittedName>
</protein>
<dbReference type="HOGENOM" id="CLU_099528_1_0_1"/>
<keyword evidence="2" id="KW-0472">Membrane</keyword>
<dbReference type="InParanoid" id="A0A0C3JV80"/>
<keyword evidence="2" id="KW-0812">Transmembrane</keyword>
<reference evidence="3 4" key="1">
    <citation type="submission" date="2014-04" db="EMBL/GenBank/DDBJ databases">
        <authorList>
            <consortium name="DOE Joint Genome Institute"/>
            <person name="Kuo A."/>
            <person name="Kohler A."/>
            <person name="Costa M.D."/>
            <person name="Nagy L.G."/>
            <person name="Floudas D."/>
            <person name="Copeland A."/>
            <person name="Barry K.W."/>
            <person name="Cichocki N."/>
            <person name="Veneault-Fourrey C."/>
            <person name="LaButti K."/>
            <person name="Lindquist E.A."/>
            <person name="Lipzen A."/>
            <person name="Lundell T."/>
            <person name="Morin E."/>
            <person name="Murat C."/>
            <person name="Sun H."/>
            <person name="Tunlid A."/>
            <person name="Henrissat B."/>
            <person name="Grigoriev I.V."/>
            <person name="Hibbett D.S."/>
            <person name="Martin F."/>
            <person name="Nordberg H.P."/>
            <person name="Cantor M.N."/>
            <person name="Hua S.X."/>
        </authorList>
    </citation>
    <scope>NUCLEOTIDE SEQUENCE [LARGE SCALE GENOMIC DNA]</scope>
    <source>
        <strain evidence="3 4">Marx 270</strain>
    </source>
</reference>
<sequence>MPALDANPSSGRNTHQQHPAITTFAVLATFLTPFTIIPYVFINRRMTHLSRQLEQLAASTNVMQRNLQTLAREAALRKELDVVRNELLLLRQNSEYHHTRTESSDVAIRADLLKQSSELRQTREHLYSVLPQLGLSLANIAEFMHEVQLSMGMTSAADKHGVERLRDLALRLYKPPHAQTHR</sequence>
<accession>A0A0C3JV80</accession>
<evidence type="ECO:0000313" key="3">
    <source>
        <dbReference type="EMBL" id="KIO13053.1"/>
    </source>
</evidence>
<evidence type="ECO:0000313" key="4">
    <source>
        <dbReference type="Proteomes" id="UP000054217"/>
    </source>
</evidence>
<keyword evidence="2" id="KW-1133">Transmembrane helix</keyword>
<feature type="transmembrane region" description="Helical" evidence="2">
    <location>
        <begin position="20"/>
        <end position="42"/>
    </location>
</feature>
<dbReference type="Proteomes" id="UP000054217">
    <property type="component" value="Unassembled WGS sequence"/>
</dbReference>
<evidence type="ECO:0000256" key="1">
    <source>
        <dbReference type="SAM" id="Coils"/>
    </source>
</evidence>